<keyword evidence="2" id="KW-0472">Membrane</keyword>
<dbReference type="Gene3D" id="2.60.120.740">
    <property type="match status" value="1"/>
</dbReference>
<evidence type="ECO:0000313" key="3">
    <source>
        <dbReference type="EMBL" id="KAK3605173.1"/>
    </source>
</evidence>
<protein>
    <submittedName>
        <fullName evidence="3">Uncharacterized protein</fullName>
    </submittedName>
</protein>
<sequence length="1703" mass="189691">MRQHATTKARTKAIHLIRLQVYAKKKSSACDQPNNIDPDCCFYDPNDCRIEYTGDYSQHKGCNGRQNCNLTVVSVLTNTSCDSTYIDKTHYMSIEYECTPTALPPTNNYVPGRQVLYLWNVEYSGAIGACRSGTVCTITSTYGAINITALDVRFVLDKTGQCTQRLHIIDGSNQAEISCFHNNNFTQATVYISMTNMLQIRMDNTLNYTDGYVWIQLKPVMNGATLSGSCMAQRPLYGCGDKLPSTEDAPINRHETLCYNESQSADVYSLSCPYNKSIHIMRLQVYAKKKTTNCGLINNRDPSCCLYDPNDCRIEYTGDYSQYKGCNGRQNCNLTVVSVLTNTSCDSTYIDKTHYMSIEYECTPAALPPTNNYVPGRQVLYLWNVEYSGAIGACRSGTVCTITSTYGAINITALDVRFVLDKTGQCTQRLHIIDGSNQAEISCFHNNNFTQATVYISMTNMLQIRMDNTLNYTDGYVWIQLKPVMNGATLSGSCMAQRPVYGCGDKLPSTEDAPINRHETLCYNESQSADVYSCSCPYNKSIHIMRLQVYAKKKTTNCGLINNRDPSCCLYDPNDCRIEYTGDYSQYKGCNGRQNCNLTVVSVLTNTSCDSTYIDKTHYMSIEYECTPAALPPTNNYVPGRQVLYLWNVEYSGAIGACRSGTVCTITSTYGAINITALDVRFVLDKTGQCTQRLHIIDGSNQAEISCFHNNNFTQATVYISMTNMLQIRMDNTLNYTDGYVWIQLKPVMNGATLSGSCMAQRPVYGCGDKLPSTEDAPINRHETLCYNKSQSADVYSLSCPYNKSIHIMRLQVYAKKKTSNCGQINNRDPSCCLYDPNDCRIEYTGDYSQYKECNGRQNCNLTVVSVLTNTSCDSTYIDKTHYMSIEYECTPAALPPANNYVPGRQVLYLWNVEYSGAIGACRSGTVCTITSTYGAINITALDVRFVLDKTGQCTQRLHIIDGSNQAEISCFHNNNFTQATVYISVTNILQLRMDNTLNYTDGYVWIQLKPVMLGGTLSGSCMAQRPVYGCGDKLPSTEDAPGSHTEIVCKSTTRMHSLQCQQSEVIYISAIRVYAKNETSSCGRSQQNNLDYCCFYDPKDCEIKFTGDYTLNKECNGKQSCNIPFVSVWTNSSCDSSYIDQTHYMRVDYQCISDPISLNETKTGWTSVFVWNIEYQGPMTACQSGVICKLRSSYGTINVTALDLRLAYDNNQTCAQTIHVTDGSAEYIISCAHNNKFQPVHLFVSNSSELLFRIDNKLNRTDGYFWFRIDSVINGARISAQCWNTTPVYRCGDELSPDEDDIEHTSTMCVPNNTYAQLYELSCPDERVIQVLHVYLFAKRTLSGCKGVSASTRPDCCTYDDEDCAISYTQDYSRYFQCNGKQSCYVTVASIVTDRHCDPGYIDTTHYMNIVYDCIKESRIGAIDSDKPVGPISPVPGGSVYISNYGYKEGIAISACQTGGVCDVHTTLGFIQIIALDIRFSFDIQGKCVQRLVVKDGENEKSITCYDNNNFEARILYTSKTNNISFRLDNTYLEQGGMFWIKLTATEVSASLRMNCGPQVPVYNCGDSLPISEPIKGGTGDGSTKDDNKVPTIVGAVLGTLALLGFATAAALAYNKLRKPKSSDSSDSESRSKSNDDENEFEVSDISPIISLPPGFHGPGKSPAFDAKQIDPKHRNQMPNDSVKLKRKRPKNKYADGLPCVD</sequence>
<feature type="region of interest" description="Disordered" evidence="1">
    <location>
        <begin position="1619"/>
        <end position="1703"/>
    </location>
</feature>
<keyword evidence="4" id="KW-1185">Reference proteome</keyword>
<reference evidence="3" key="2">
    <citation type="journal article" date="2021" name="Genome Biol. Evol.">
        <title>Developing a high-quality reference genome for a parasitic bivalve with doubly uniparental inheritance (Bivalvia: Unionida).</title>
        <authorList>
            <person name="Smith C.H."/>
        </authorList>
    </citation>
    <scope>NUCLEOTIDE SEQUENCE</scope>
    <source>
        <strain evidence="3">CHS0354</strain>
        <tissue evidence="3">Mantle</tissue>
    </source>
</reference>
<organism evidence="3 4">
    <name type="scientific">Potamilus streckersoni</name>
    <dbReference type="NCBI Taxonomy" id="2493646"/>
    <lineage>
        <taxon>Eukaryota</taxon>
        <taxon>Metazoa</taxon>
        <taxon>Spiralia</taxon>
        <taxon>Lophotrochozoa</taxon>
        <taxon>Mollusca</taxon>
        <taxon>Bivalvia</taxon>
        <taxon>Autobranchia</taxon>
        <taxon>Heteroconchia</taxon>
        <taxon>Palaeoheterodonta</taxon>
        <taxon>Unionida</taxon>
        <taxon>Unionoidea</taxon>
        <taxon>Unionidae</taxon>
        <taxon>Ambleminae</taxon>
        <taxon>Lampsilini</taxon>
        <taxon>Potamilus</taxon>
    </lineage>
</organism>
<name>A0AAE0W7P2_9BIVA</name>
<comment type="caution">
    <text evidence="3">The sequence shown here is derived from an EMBL/GenBank/DDBJ whole genome shotgun (WGS) entry which is preliminary data.</text>
</comment>
<evidence type="ECO:0000313" key="4">
    <source>
        <dbReference type="Proteomes" id="UP001195483"/>
    </source>
</evidence>
<reference evidence="3" key="1">
    <citation type="journal article" date="2021" name="Genome Biol. Evol.">
        <title>A High-Quality Reference Genome for a Parasitic Bivalve with Doubly Uniparental Inheritance (Bivalvia: Unionida).</title>
        <authorList>
            <person name="Smith C.H."/>
        </authorList>
    </citation>
    <scope>NUCLEOTIDE SEQUENCE</scope>
    <source>
        <strain evidence="3">CHS0354</strain>
    </source>
</reference>
<dbReference type="InterPro" id="IPR043159">
    <property type="entry name" value="Lectin_gal-bd_sf"/>
</dbReference>
<reference evidence="3" key="3">
    <citation type="submission" date="2023-05" db="EMBL/GenBank/DDBJ databases">
        <authorList>
            <person name="Smith C.H."/>
        </authorList>
    </citation>
    <scope>NUCLEOTIDE SEQUENCE</scope>
    <source>
        <strain evidence="3">CHS0354</strain>
        <tissue evidence="3">Mantle</tissue>
    </source>
</reference>
<keyword evidence="2" id="KW-1133">Transmembrane helix</keyword>
<keyword evidence="2" id="KW-0812">Transmembrane</keyword>
<dbReference type="Proteomes" id="UP001195483">
    <property type="component" value="Unassembled WGS sequence"/>
</dbReference>
<evidence type="ECO:0000256" key="1">
    <source>
        <dbReference type="SAM" id="MobiDB-lite"/>
    </source>
</evidence>
<feature type="transmembrane region" description="Helical" evidence="2">
    <location>
        <begin position="1594"/>
        <end position="1615"/>
    </location>
</feature>
<evidence type="ECO:0000256" key="2">
    <source>
        <dbReference type="SAM" id="Phobius"/>
    </source>
</evidence>
<accession>A0AAE0W7P2</accession>
<dbReference type="EMBL" id="JAEAOA010000786">
    <property type="protein sequence ID" value="KAK3605173.1"/>
    <property type="molecule type" value="Genomic_DNA"/>
</dbReference>
<dbReference type="CDD" id="cd22823">
    <property type="entry name" value="Gal_Rha_Lectin"/>
    <property type="match status" value="6"/>
</dbReference>
<proteinExistence type="predicted"/>
<gene>
    <name evidence="3" type="ORF">CHS0354_012978</name>
</gene>
<feature type="compositionally biased region" description="Basic and acidic residues" evidence="1">
    <location>
        <begin position="1622"/>
        <end position="1637"/>
    </location>
</feature>